<name>A0ABN9UQA0_9DINO</name>
<keyword evidence="3" id="KW-1185">Reference proteome</keyword>
<evidence type="ECO:0000256" key="1">
    <source>
        <dbReference type="SAM" id="Phobius"/>
    </source>
</evidence>
<feature type="transmembrane region" description="Helical" evidence="1">
    <location>
        <begin position="19"/>
        <end position="40"/>
    </location>
</feature>
<proteinExistence type="predicted"/>
<accession>A0ABN9UQA0</accession>
<evidence type="ECO:0000313" key="3">
    <source>
        <dbReference type="Proteomes" id="UP001189429"/>
    </source>
</evidence>
<reference evidence="2" key="1">
    <citation type="submission" date="2023-10" db="EMBL/GenBank/DDBJ databases">
        <authorList>
            <person name="Chen Y."/>
            <person name="Shah S."/>
            <person name="Dougan E. K."/>
            <person name="Thang M."/>
            <person name="Chan C."/>
        </authorList>
    </citation>
    <scope>NUCLEOTIDE SEQUENCE [LARGE SCALE GENOMIC DNA]</scope>
</reference>
<dbReference type="EMBL" id="CAUYUJ010016127">
    <property type="protein sequence ID" value="CAK0862121.1"/>
    <property type="molecule type" value="Genomic_DNA"/>
</dbReference>
<organism evidence="2 3">
    <name type="scientific">Prorocentrum cordatum</name>
    <dbReference type="NCBI Taxonomy" id="2364126"/>
    <lineage>
        <taxon>Eukaryota</taxon>
        <taxon>Sar</taxon>
        <taxon>Alveolata</taxon>
        <taxon>Dinophyceae</taxon>
        <taxon>Prorocentrales</taxon>
        <taxon>Prorocentraceae</taxon>
        <taxon>Prorocentrum</taxon>
    </lineage>
</organism>
<comment type="caution">
    <text evidence="2">The sequence shown here is derived from an EMBL/GenBank/DDBJ whole genome shotgun (WGS) entry which is preliminary data.</text>
</comment>
<keyword evidence="1" id="KW-1133">Transmembrane helix</keyword>
<evidence type="ECO:0008006" key="4">
    <source>
        <dbReference type="Google" id="ProtNLM"/>
    </source>
</evidence>
<sequence length="101" mass="11051">MNKSFTALTVHRFRATTSLFFSCVGVWCYHSLWTTGIIFISSSSSSTASSHFEGRWALLNCRRWIALVGDAAICIYEQRVVGSAVGGACCRPHSDICPALT</sequence>
<protein>
    <recommendedName>
        <fullName evidence="4">Secreted protein</fullName>
    </recommendedName>
</protein>
<gene>
    <name evidence="2" type="ORF">PCOR1329_LOCUS50619</name>
</gene>
<keyword evidence="1" id="KW-0812">Transmembrane</keyword>
<keyword evidence="1" id="KW-0472">Membrane</keyword>
<evidence type="ECO:0000313" key="2">
    <source>
        <dbReference type="EMBL" id="CAK0862121.1"/>
    </source>
</evidence>
<dbReference type="Proteomes" id="UP001189429">
    <property type="component" value="Unassembled WGS sequence"/>
</dbReference>